<sequence length="215" mass="24177">MPLLLKKRVSHWIISAQGSLYSSPGVRKSYASASPGIEVSKFFFRDFEGLFKRPFKSADGSSSPSGLGPLTQLHAQVYWALEDAIARTLYHGYSLLDMVARSHPGAEGIRKTEELIKNDNSSWVVRAQPTWRRASKSRRPSLHSWLSEVIGGFLKTHIDMRIRRKEIESLLRSVTSLCEMDEFQTYEVQMKGDVLQAAGLGHVQPDPTDGETKKQ</sequence>
<dbReference type="KEGG" id="dpx:DAPPUDRAFT_256485"/>
<dbReference type="InParanoid" id="E9HBG5"/>
<dbReference type="AlphaFoldDB" id="E9HBG5"/>
<dbReference type="EMBL" id="GL732616">
    <property type="protein sequence ID" value="EFX70838.1"/>
    <property type="molecule type" value="Genomic_DNA"/>
</dbReference>
<dbReference type="HOGENOM" id="CLU_1284468_0_0_1"/>
<evidence type="ECO:0000313" key="2">
    <source>
        <dbReference type="Proteomes" id="UP000000305"/>
    </source>
</evidence>
<accession>E9HBG5</accession>
<keyword evidence="2" id="KW-1185">Reference proteome</keyword>
<evidence type="ECO:0000313" key="1">
    <source>
        <dbReference type="EMBL" id="EFX70838.1"/>
    </source>
</evidence>
<proteinExistence type="predicted"/>
<reference evidence="1 2" key="1">
    <citation type="journal article" date="2011" name="Science">
        <title>The ecoresponsive genome of Daphnia pulex.</title>
        <authorList>
            <person name="Colbourne J.K."/>
            <person name="Pfrender M.E."/>
            <person name="Gilbert D."/>
            <person name="Thomas W.K."/>
            <person name="Tucker A."/>
            <person name="Oakley T.H."/>
            <person name="Tokishita S."/>
            <person name="Aerts A."/>
            <person name="Arnold G.J."/>
            <person name="Basu M.K."/>
            <person name="Bauer D.J."/>
            <person name="Caceres C.E."/>
            <person name="Carmel L."/>
            <person name="Casola C."/>
            <person name="Choi J.H."/>
            <person name="Detter J.C."/>
            <person name="Dong Q."/>
            <person name="Dusheyko S."/>
            <person name="Eads B.D."/>
            <person name="Frohlich T."/>
            <person name="Geiler-Samerotte K.A."/>
            <person name="Gerlach D."/>
            <person name="Hatcher P."/>
            <person name="Jogdeo S."/>
            <person name="Krijgsveld J."/>
            <person name="Kriventseva E.V."/>
            <person name="Kultz D."/>
            <person name="Laforsch C."/>
            <person name="Lindquist E."/>
            <person name="Lopez J."/>
            <person name="Manak J.R."/>
            <person name="Muller J."/>
            <person name="Pangilinan J."/>
            <person name="Patwardhan R.P."/>
            <person name="Pitluck S."/>
            <person name="Pritham E.J."/>
            <person name="Rechtsteiner A."/>
            <person name="Rho M."/>
            <person name="Rogozin I.B."/>
            <person name="Sakarya O."/>
            <person name="Salamov A."/>
            <person name="Schaack S."/>
            <person name="Shapiro H."/>
            <person name="Shiga Y."/>
            <person name="Skalitzky C."/>
            <person name="Smith Z."/>
            <person name="Souvorov A."/>
            <person name="Sung W."/>
            <person name="Tang Z."/>
            <person name="Tsuchiya D."/>
            <person name="Tu H."/>
            <person name="Vos H."/>
            <person name="Wang M."/>
            <person name="Wolf Y.I."/>
            <person name="Yamagata H."/>
            <person name="Yamada T."/>
            <person name="Ye Y."/>
            <person name="Shaw J.R."/>
            <person name="Andrews J."/>
            <person name="Crease T.J."/>
            <person name="Tang H."/>
            <person name="Lucas S.M."/>
            <person name="Robertson H.M."/>
            <person name="Bork P."/>
            <person name="Koonin E.V."/>
            <person name="Zdobnov E.M."/>
            <person name="Grigoriev I.V."/>
            <person name="Lynch M."/>
            <person name="Boore J.L."/>
        </authorList>
    </citation>
    <scope>NUCLEOTIDE SEQUENCE [LARGE SCALE GENOMIC DNA]</scope>
</reference>
<dbReference type="Proteomes" id="UP000000305">
    <property type="component" value="Unassembled WGS sequence"/>
</dbReference>
<protein>
    <submittedName>
        <fullName evidence="1">Uncharacterized protein</fullName>
    </submittedName>
</protein>
<organism evidence="1 2">
    <name type="scientific">Daphnia pulex</name>
    <name type="common">Water flea</name>
    <dbReference type="NCBI Taxonomy" id="6669"/>
    <lineage>
        <taxon>Eukaryota</taxon>
        <taxon>Metazoa</taxon>
        <taxon>Ecdysozoa</taxon>
        <taxon>Arthropoda</taxon>
        <taxon>Crustacea</taxon>
        <taxon>Branchiopoda</taxon>
        <taxon>Diplostraca</taxon>
        <taxon>Cladocera</taxon>
        <taxon>Anomopoda</taxon>
        <taxon>Daphniidae</taxon>
        <taxon>Daphnia</taxon>
    </lineage>
</organism>
<gene>
    <name evidence="1" type="ORF">DAPPUDRAFT_256485</name>
</gene>
<name>E9HBG5_DAPPU</name>